<dbReference type="InParanoid" id="C5K728"/>
<dbReference type="GO" id="GO:0006310">
    <property type="term" value="P:DNA recombination"/>
    <property type="evidence" value="ECO:0007669"/>
    <property type="project" value="InterPro"/>
</dbReference>
<dbReference type="GeneID" id="9039624"/>
<dbReference type="GO" id="GO:0003910">
    <property type="term" value="F:DNA ligase (ATP) activity"/>
    <property type="evidence" value="ECO:0007669"/>
    <property type="project" value="InterPro"/>
</dbReference>
<organism evidence="4">
    <name type="scientific">Perkinsus marinus (strain ATCC 50983 / TXsc)</name>
    <dbReference type="NCBI Taxonomy" id="423536"/>
    <lineage>
        <taxon>Eukaryota</taxon>
        <taxon>Sar</taxon>
        <taxon>Alveolata</taxon>
        <taxon>Perkinsozoa</taxon>
        <taxon>Perkinsea</taxon>
        <taxon>Perkinsida</taxon>
        <taxon>Perkinsidae</taxon>
        <taxon>Perkinsus</taxon>
    </lineage>
</organism>
<name>C5K728_PERM5</name>
<accession>C5K728</accession>
<evidence type="ECO:0000313" key="3">
    <source>
        <dbReference type="EMBL" id="EER19363.1"/>
    </source>
</evidence>
<sequence length="313" mass="35569">MSGKLRSCNDEKFVKLCNVLEEVLIRKTQKAKLGVLEKYITGAFEPNADLYPLLRLIIPQCDTDRQSYGIKEKAMAKMVSEVHTLPTTEVDRLVHYKDVTKQLMKRCTAGDFPSVLYSVLEDRVLAASSSNLITVGQINDILDRLHSAQNYQAQKKIFIEVATRCGALEHKWIARMIIKGSMKLGVGEKAILGRLHPRAIEWYDNSMSLKYVMENINKDNGRDDGDDSGRPCYTSSPVLNSIMFLRLKPQRAVVWSKKVMENYWKNSKRKTADYSGRHKDTTLYSEVKFDGERMIAHIDKAPPGPDNAPRVTL</sequence>
<dbReference type="PANTHER" id="PTHR45997:SF1">
    <property type="entry name" value="DNA LIGASE 4"/>
    <property type="match status" value="1"/>
</dbReference>
<proteinExistence type="predicted"/>
<keyword evidence="4" id="KW-1185">Reference proteome</keyword>
<dbReference type="InterPro" id="IPR012308">
    <property type="entry name" value="DNA_ligase_ATP-dep_N"/>
</dbReference>
<dbReference type="GO" id="GO:0006297">
    <property type="term" value="P:nucleotide-excision repair, DNA gap filling"/>
    <property type="evidence" value="ECO:0007669"/>
    <property type="project" value="TreeGrafter"/>
</dbReference>
<feature type="domain" description="DNA ligase ATP-dependent N-terminal" evidence="2">
    <location>
        <begin position="12"/>
        <end position="196"/>
    </location>
</feature>
<dbReference type="PANTHER" id="PTHR45997">
    <property type="entry name" value="DNA LIGASE 4"/>
    <property type="match status" value="1"/>
</dbReference>
<dbReference type="PROSITE" id="PS00697">
    <property type="entry name" value="DNA_LIGASE_A1"/>
    <property type="match status" value="1"/>
</dbReference>
<dbReference type="AlphaFoldDB" id="C5K728"/>
<dbReference type="EMBL" id="GG671079">
    <property type="protein sequence ID" value="EER19363.1"/>
    <property type="molecule type" value="Genomic_DNA"/>
</dbReference>
<dbReference type="Gene3D" id="1.10.3260.10">
    <property type="entry name" value="DNA ligase, ATP-dependent, N-terminal domain"/>
    <property type="match status" value="1"/>
</dbReference>
<dbReference type="InterPro" id="IPR029710">
    <property type="entry name" value="LIG4"/>
</dbReference>
<dbReference type="GO" id="GO:0006303">
    <property type="term" value="P:double-strand break repair via nonhomologous end joining"/>
    <property type="evidence" value="ECO:0007669"/>
    <property type="project" value="TreeGrafter"/>
</dbReference>
<dbReference type="Proteomes" id="UP000007800">
    <property type="component" value="Unassembled WGS sequence"/>
</dbReference>
<dbReference type="Pfam" id="PF04675">
    <property type="entry name" value="DNA_ligase_A_N"/>
    <property type="match status" value="1"/>
</dbReference>
<dbReference type="GO" id="GO:0005524">
    <property type="term" value="F:ATP binding"/>
    <property type="evidence" value="ECO:0007669"/>
    <property type="project" value="InterPro"/>
</dbReference>
<dbReference type="OrthoDB" id="434325at2759"/>
<evidence type="ECO:0000259" key="2">
    <source>
        <dbReference type="Pfam" id="PF04675"/>
    </source>
</evidence>
<evidence type="ECO:0000313" key="4">
    <source>
        <dbReference type="Proteomes" id="UP000007800"/>
    </source>
</evidence>
<gene>
    <name evidence="3" type="ORF">Pmar_PMAR012339</name>
</gene>
<dbReference type="GO" id="GO:0032807">
    <property type="term" value="C:DNA ligase IV complex"/>
    <property type="evidence" value="ECO:0007669"/>
    <property type="project" value="TreeGrafter"/>
</dbReference>
<protein>
    <recommendedName>
        <fullName evidence="2">DNA ligase ATP-dependent N-terminal domain-containing protein</fullName>
    </recommendedName>
</protein>
<dbReference type="GO" id="GO:0003677">
    <property type="term" value="F:DNA binding"/>
    <property type="evidence" value="ECO:0007669"/>
    <property type="project" value="InterPro"/>
</dbReference>
<dbReference type="SUPFAM" id="SSF117018">
    <property type="entry name" value="ATP-dependent DNA ligase DNA-binding domain"/>
    <property type="match status" value="1"/>
</dbReference>
<dbReference type="InterPro" id="IPR016059">
    <property type="entry name" value="DNA_ligase_ATP-dep_CS"/>
</dbReference>
<dbReference type="RefSeq" id="XP_002787567.1">
    <property type="nucleotide sequence ID" value="XM_002787521.1"/>
</dbReference>
<dbReference type="InterPro" id="IPR036599">
    <property type="entry name" value="DNA_ligase_N_sf"/>
</dbReference>
<keyword evidence="1" id="KW-0436">Ligase</keyword>
<evidence type="ECO:0000256" key="1">
    <source>
        <dbReference type="ARBA" id="ARBA00022598"/>
    </source>
</evidence>
<reference evidence="3 4" key="1">
    <citation type="submission" date="2008-07" db="EMBL/GenBank/DDBJ databases">
        <authorList>
            <person name="El-Sayed N."/>
            <person name="Caler E."/>
            <person name="Inman J."/>
            <person name="Amedeo P."/>
            <person name="Hass B."/>
            <person name="Wortman J."/>
        </authorList>
    </citation>
    <scope>NUCLEOTIDE SEQUENCE [LARGE SCALE GENOMIC DNA]</scope>
    <source>
        <strain evidence="4">ATCC 50983 / TXsc</strain>
    </source>
</reference>